<dbReference type="Pfam" id="PF00574">
    <property type="entry name" value="CLP_protease"/>
    <property type="match status" value="1"/>
</dbReference>
<name>A0A2H0U8V0_9BACT</name>
<gene>
    <name evidence="1" type="ORF">COU20_00260</name>
</gene>
<dbReference type="Gene3D" id="3.90.226.10">
    <property type="entry name" value="2-enoyl-CoA Hydratase, Chain A, domain 1"/>
    <property type="match status" value="1"/>
</dbReference>
<dbReference type="Proteomes" id="UP000231379">
    <property type="component" value="Unassembled WGS sequence"/>
</dbReference>
<dbReference type="AlphaFoldDB" id="A0A2H0U8V0"/>
<dbReference type="EMBL" id="PFBM01000004">
    <property type="protein sequence ID" value="PIR82843.1"/>
    <property type="molecule type" value="Genomic_DNA"/>
</dbReference>
<dbReference type="SUPFAM" id="SSF52096">
    <property type="entry name" value="ClpP/crotonase"/>
    <property type="match status" value="1"/>
</dbReference>
<proteinExistence type="predicted"/>
<sequence length="199" mass="21769">MKANIDTSGSMRTQLFHPSLGNVEGATRGLPPERMTAYAGVVSHANNEKVLHAMRQRIAASDAELHLLVTSTGGPTGTAMSFFDALRLMQRPRLTTIGSGDVDSSGIIIFLSGDVRLLSPRTTLLLHRAGRRFEPEQRFTAAELEAMAREDRLKDEQYASTLASRAHSLSQRDVLAMMRDETVLSPEEAVRMGIAHALL</sequence>
<dbReference type="InterPro" id="IPR023562">
    <property type="entry name" value="ClpP/TepA"/>
</dbReference>
<organism evidence="1 2">
    <name type="scientific">Candidatus Kaiserbacteria bacterium CG10_big_fil_rev_8_21_14_0_10_59_10</name>
    <dbReference type="NCBI Taxonomy" id="1974612"/>
    <lineage>
        <taxon>Bacteria</taxon>
        <taxon>Candidatus Kaiseribacteriota</taxon>
    </lineage>
</organism>
<dbReference type="InterPro" id="IPR029045">
    <property type="entry name" value="ClpP/crotonase-like_dom_sf"/>
</dbReference>
<evidence type="ECO:0008006" key="3">
    <source>
        <dbReference type="Google" id="ProtNLM"/>
    </source>
</evidence>
<protein>
    <recommendedName>
        <fullName evidence="3">ATP-dependent Clp protease proteolytic subunit</fullName>
    </recommendedName>
</protein>
<evidence type="ECO:0000313" key="1">
    <source>
        <dbReference type="EMBL" id="PIR82843.1"/>
    </source>
</evidence>
<evidence type="ECO:0000313" key="2">
    <source>
        <dbReference type="Proteomes" id="UP000231379"/>
    </source>
</evidence>
<accession>A0A2H0U8V0</accession>
<reference evidence="2" key="1">
    <citation type="submission" date="2017-09" db="EMBL/GenBank/DDBJ databases">
        <title>Depth-based differentiation of microbial function through sediment-hosted aquifers and enrichment of novel symbionts in the deep terrestrial subsurface.</title>
        <authorList>
            <person name="Probst A.J."/>
            <person name="Ladd B."/>
            <person name="Jarett J.K."/>
            <person name="Geller-Mcgrath D.E."/>
            <person name="Sieber C.M.K."/>
            <person name="Emerson J.B."/>
            <person name="Anantharaman K."/>
            <person name="Thomas B.C."/>
            <person name="Malmstrom R."/>
            <person name="Stieglmeier M."/>
            <person name="Klingl A."/>
            <person name="Woyke T."/>
            <person name="Ryan C.M."/>
            <person name="Banfield J.F."/>
        </authorList>
    </citation>
    <scope>NUCLEOTIDE SEQUENCE [LARGE SCALE GENOMIC DNA]</scope>
</reference>
<comment type="caution">
    <text evidence="1">The sequence shown here is derived from an EMBL/GenBank/DDBJ whole genome shotgun (WGS) entry which is preliminary data.</text>
</comment>